<comment type="similarity">
    <text evidence="12">Belongs to the protein kinase superfamily. Ser/Thr protein kinase family. CDPK subfamily.</text>
</comment>
<keyword evidence="4" id="KW-0723">Serine/threonine-protein kinase</keyword>
<comment type="catalytic activity">
    <reaction evidence="14">
        <text>L-seryl-[protein] + ATP = O-phospho-L-seryl-[protein] + ADP + H(+)</text>
        <dbReference type="Rhea" id="RHEA:17989"/>
        <dbReference type="Rhea" id="RHEA-COMP:9863"/>
        <dbReference type="Rhea" id="RHEA-COMP:11604"/>
        <dbReference type="ChEBI" id="CHEBI:15378"/>
        <dbReference type="ChEBI" id="CHEBI:29999"/>
        <dbReference type="ChEBI" id="CHEBI:30616"/>
        <dbReference type="ChEBI" id="CHEBI:83421"/>
        <dbReference type="ChEBI" id="CHEBI:456216"/>
        <dbReference type="EC" id="2.7.11.1"/>
    </reaction>
</comment>
<keyword evidence="19" id="KW-1185">Reference proteome</keyword>
<dbReference type="Pfam" id="PF00069">
    <property type="entry name" value="Pkinase"/>
    <property type="match status" value="1"/>
</dbReference>
<dbReference type="PRINTS" id="PR00109">
    <property type="entry name" value="TYRKINASE"/>
</dbReference>
<evidence type="ECO:0000256" key="11">
    <source>
        <dbReference type="ARBA" id="ARBA00022840"/>
    </source>
</evidence>
<evidence type="ECO:0000256" key="14">
    <source>
        <dbReference type="ARBA" id="ARBA00048679"/>
    </source>
</evidence>
<accession>A0AAU9K785</accession>
<dbReference type="FunFam" id="1.10.510.10:FF:000571">
    <property type="entry name" value="Maternal embryonic leucine zipper kinase"/>
    <property type="match status" value="1"/>
</dbReference>
<evidence type="ECO:0000256" key="13">
    <source>
        <dbReference type="ARBA" id="ARBA00047899"/>
    </source>
</evidence>
<evidence type="ECO:0000256" key="15">
    <source>
        <dbReference type="SAM" id="MobiDB-lite"/>
    </source>
</evidence>
<comment type="caution">
    <text evidence="18">The sequence shown here is derived from an EMBL/GenBank/DDBJ whole genome shotgun (WGS) entry which is preliminary data.</text>
</comment>
<keyword evidence="6" id="KW-0479">Metal-binding</keyword>
<keyword evidence="10" id="KW-0106">Calcium</keyword>
<protein>
    <recommendedName>
        <fullName evidence="3">non-specific serine/threonine protein kinase</fullName>
        <ecNumber evidence="3">2.7.11.1</ecNumber>
    </recommendedName>
</protein>
<keyword evidence="5" id="KW-0808">Transferase</keyword>
<dbReference type="EMBL" id="CAJZBQ010000056">
    <property type="protein sequence ID" value="CAG9333554.1"/>
    <property type="molecule type" value="Genomic_DNA"/>
</dbReference>
<evidence type="ECO:0000256" key="1">
    <source>
        <dbReference type="ARBA" id="ARBA00001946"/>
    </source>
</evidence>
<dbReference type="PROSITE" id="PS50011">
    <property type="entry name" value="PROTEIN_KINASE_DOM"/>
    <property type="match status" value="1"/>
</dbReference>
<dbReference type="CDD" id="cd05117">
    <property type="entry name" value="STKc_CAMK"/>
    <property type="match status" value="1"/>
</dbReference>
<dbReference type="EC" id="2.7.11.1" evidence="3"/>
<dbReference type="SUPFAM" id="SSF47473">
    <property type="entry name" value="EF-hand"/>
    <property type="match status" value="1"/>
</dbReference>
<dbReference type="InterPro" id="IPR050205">
    <property type="entry name" value="CDPK_Ser/Thr_kinases"/>
</dbReference>
<name>A0AAU9K785_9CILI</name>
<dbReference type="InterPro" id="IPR018247">
    <property type="entry name" value="EF_Hand_1_Ca_BS"/>
</dbReference>
<dbReference type="FunFam" id="1.10.238.10:FF:000001">
    <property type="entry name" value="Calmodulin 1"/>
    <property type="match status" value="1"/>
</dbReference>
<evidence type="ECO:0000313" key="19">
    <source>
        <dbReference type="Proteomes" id="UP001162131"/>
    </source>
</evidence>
<dbReference type="SMART" id="SM00220">
    <property type="entry name" value="S_TKc"/>
    <property type="match status" value="1"/>
</dbReference>
<keyword evidence="8" id="KW-0547">Nucleotide-binding</keyword>
<dbReference type="GO" id="GO:0005509">
    <property type="term" value="F:calcium ion binding"/>
    <property type="evidence" value="ECO:0007669"/>
    <property type="project" value="InterPro"/>
</dbReference>
<dbReference type="Gene3D" id="1.10.510.10">
    <property type="entry name" value="Transferase(Phosphotransferase) domain 1"/>
    <property type="match status" value="1"/>
</dbReference>
<sequence>MGLKLCCAAYPEDQNKQTNPSMELSIKDEFENHEEPPTGESKKSQSPFAIVFDEPQTPSEPIPLYKRKSSLKFSLRRLISVWHEAITESYDIKERLGKGGCGEVWKVLHKPTGMERAMKSITKDAFSDNNEPDINEVNVLKELDHPNIIKIYDIIVSTRKYFIIMELSTGGDLNDFILKNDQLSEQDISKWMYNILSGISYLHSKNVIHMDIKPDNIMFQDDAPDSLLKIIDFGMSIIKSSPNQPRLGNGSIDYKAPEVFDGSHSAKADVWSCGVLLYWLLSRGNLPFHGKNHGMTINIIKNEDVIFPSDQWNWVTDGAKDLIRKMLTKDPDKRISAKDAFDHKWVQGYSNIPQIDPAFLHDAFGRLVKFKSYLIIRHAALEYISSHFSVSKDIRKLQKAFLASDKNRDGALSKEELSDVCRQLKLRKKTDIEELIEKLDTDQNGQIDFSEFITGALDWEKNMSKKKLEATFRTFDLDKSGEIDLDELKQVLGDSQMVDEETWNKILSEADFNQDGKIQLAEFEMILTATYLDGRGGKDIIIPGFQK</sequence>
<dbReference type="PROSITE" id="PS00108">
    <property type="entry name" value="PROTEIN_KINASE_ST"/>
    <property type="match status" value="1"/>
</dbReference>
<keyword evidence="7" id="KW-0677">Repeat</keyword>
<keyword evidence="9" id="KW-0418">Kinase</keyword>
<evidence type="ECO:0000256" key="9">
    <source>
        <dbReference type="ARBA" id="ARBA00022777"/>
    </source>
</evidence>
<dbReference type="SMART" id="SM00054">
    <property type="entry name" value="EFh"/>
    <property type="match status" value="4"/>
</dbReference>
<dbReference type="FunFam" id="3.30.200.20:FF:000315">
    <property type="entry name" value="Calcium-dependent protein kinase 3"/>
    <property type="match status" value="1"/>
</dbReference>
<proteinExistence type="inferred from homology"/>
<dbReference type="InterPro" id="IPR008271">
    <property type="entry name" value="Ser/Thr_kinase_AS"/>
</dbReference>
<gene>
    <name evidence="18" type="ORF">BSTOLATCC_MIC58364</name>
</gene>
<dbReference type="AlphaFoldDB" id="A0AAU9K785"/>
<dbReference type="InterPro" id="IPR001245">
    <property type="entry name" value="Ser-Thr/Tyr_kinase_cat_dom"/>
</dbReference>
<dbReference type="SUPFAM" id="SSF56112">
    <property type="entry name" value="Protein kinase-like (PK-like)"/>
    <property type="match status" value="1"/>
</dbReference>
<feature type="domain" description="Protein kinase" evidence="16">
    <location>
        <begin position="90"/>
        <end position="346"/>
    </location>
</feature>
<evidence type="ECO:0000256" key="4">
    <source>
        <dbReference type="ARBA" id="ARBA00022527"/>
    </source>
</evidence>
<dbReference type="InterPro" id="IPR011992">
    <property type="entry name" value="EF-hand-dom_pair"/>
</dbReference>
<evidence type="ECO:0000256" key="5">
    <source>
        <dbReference type="ARBA" id="ARBA00022679"/>
    </source>
</evidence>
<dbReference type="Gene3D" id="1.10.238.10">
    <property type="entry name" value="EF-hand"/>
    <property type="match status" value="2"/>
</dbReference>
<evidence type="ECO:0000256" key="12">
    <source>
        <dbReference type="ARBA" id="ARBA00024334"/>
    </source>
</evidence>
<dbReference type="CDD" id="cd00051">
    <property type="entry name" value="EFh"/>
    <property type="match status" value="1"/>
</dbReference>
<keyword evidence="11" id="KW-0067">ATP-binding</keyword>
<dbReference type="PANTHER" id="PTHR24349">
    <property type="entry name" value="SERINE/THREONINE-PROTEIN KINASE"/>
    <property type="match status" value="1"/>
</dbReference>
<dbReference type="Gene3D" id="3.30.200.20">
    <property type="entry name" value="Phosphorylase Kinase, domain 1"/>
    <property type="match status" value="1"/>
</dbReference>
<feature type="region of interest" description="Disordered" evidence="15">
    <location>
        <begin position="13"/>
        <end position="47"/>
    </location>
</feature>
<evidence type="ECO:0000259" key="17">
    <source>
        <dbReference type="PROSITE" id="PS50222"/>
    </source>
</evidence>
<comment type="cofactor">
    <cofactor evidence="1">
        <name>Mg(2+)</name>
        <dbReference type="ChEBI" id="CHEBI:18420"/>
    </cofactor>
</comment>
<evidence type="ECO:0000256" key="3">
    <source>
        <dbReference type="ARBA" id="ARBA00012513"/>
    </source>
</evidence>
<dbReference type="PROSITE" id="PS00018">
    <property type="entry name" value="EF_HAND_1"/>
    <property type="match status" value="4"/>
</dbReference>
<feature type="domain" description="EF-hand" evidence="17">
    <location>
        <begin position="463"/>
        <end position="498"/>
    </location>
</feature>
<dbReference type="InterPro" id="IPR000719">
    <property type="entry name" value="Prot_kinase_dom"/>
</dbReference>
<dbReference type="InterPro" id="IPR011009">
    <property type="entry name" value="Kinase-like_dom_sf"/>
</dbReference>
<evidence type="ECO:0000256" key="8">
    <source>
        <dbReference type="ARBA" id="ARBA00022741"/>
    </source>
</evidence>
<dbReference type="GO" id="GO:0005524">
    <property type="term" value="F:ATP binding"/>
    <property type="evidence" value="ECO:0007669"/>
    <property type="project" value="UniProtKB-KW"/>
</dbReference>
<feature type="domain" description="EF-hand" evidence="17">
    <location>
        <begin position="499"/>
        <end position="533"/>
    </location>
</feature>
<organism evidence="18 19">
    <name type="scientific">Blepharisma stoltei</name>
    <dbReference type="NCBI Taxonomy" id="1481888"/>
    <lineage>
        <taxon>Eukaryota</taxon>
        <taxon>Sar</taxon>
        <taxon>Alveolata</taxon>
        <taxon>Ciliophora</taxon>
        <taxon>Postciliodesmatophora</taxon>
        <taxon>Heterotrichea</taxon>
        <taxon>Heterotrichida</taxon>
        <taxon>Blepharismidae</taxon>
        <taxon>Blepharisma</taxon>
    </lineage>
</organism>
<evidence type="ECO:0000256" key="7">
    <source>
        <dbReference type="ARBA" id="ARBA00022737"/>
    </source>
</evidence>
<dbReference type="PROSITE" id="PS50222">
    <property type="entry name" value="EF_HAND_2"/>
    <property type="match status" value="4"/>
</dbReference>
<dbReference type="Proteomes" id="UP001162131">
    <property type="component" value="Unassembled WGS sequence"/>
</dbReference>
<evidence type="ECO:0000313" key="18">
    <source>
        <dbReference type="EMBL" id="CAG9333554.1"/>
    </source>
</evidence>
<reference evidence="18" key="1">
    <citation type="submission" date="2021-09" db="EMBL/GenBank/DDBJ databases">
        <authorList>
            <consortium name="AG Swart"/>
            <person name="Singh M."/>
            <person name="Singh A."/>
            <person name="Seah K."/>
            <person name="Emmerich C."/>
        </authorList>
    </citation>
    <scope>NUCLEOTIDE SEQUENCE</scope>
    <source>
        <strain evidence="18">ATCC30299</strain>
    </source>
</reference>
<evidence type="ECO:0000256" key="2">
    <source>
        <dbReference type="ARBA" id="ARBA00011245"/>
    </source>
</evidence>
<evidence type="ECO:0000259" key="16">
    <source>
        <dbReference type="PROSITE" id="PS50011"/>
    </source>
</evidence>
<feature type="domain" description="EF-hand" evidence="17">
    <location>
        <begin position="429"/>
        <end position="462"/>
    </location>
</feature>
<evidence type="ECO:0000256" key="10">
    <source>
        <dbReference type="ARBA" id="ARBA00022837"/>
    </source>
</evidence>
<dbReference type="InterPro" id="IPR002048">
    <property type="entry name" value="EF_hand_dom"/>
</dbReference>
<feature type="domain" description="EF-hand" evidence="17">
    <location>
        <begin position="392"/>
        <end position="427"/>
    </location>
</feature>
<comment type="catalytic activity">
    <reaction evidence="13">
        <text>L-threonyl-[protein] + ATP = O-phospho-L-threonyl-[protein] + ADP + H(+)</text>
        <dbReference type="Rhea" id="RHEA:46608"/>
        <dbReference type="Rhea" id="RHEA-COMP:11060"/>
        <dbReference type="Rhea" id="RHEA-COMP:11605"/>
        <dbReference type="ChEBI" id="CHEBI:15378"/>
        <dbReference type="ChEBI" id="CHEBI:30013"/>
        <dbReference type="ChEBI" id="CHEBI:30616"/>
        <dbReference type="ChEBI" id="CHEBI:61977"/>
        <dbReference type="ChEBI" id="CHEBI:456216"/>
        <dbReference type="EC" id="2.7.11.1"/>
    </reaction>
</comment>
<evidence type="ECO:0000256" key="6">
    <source>
        <dbReference type="ARBA" id="ARBA00022723"/>
    </source>
</evidence>
<dbReference type="Pfam" id="PF13499">
    <property type="entry name" value="EF-hand_7"/>
    <property type="match status" value="2"/>
</dbReference>
<feature type="compositionally biased region" description="Basic and acidic residues" evidence="15">
    <location>
        <begin position="25"/>
        <end position="43"/>
    </location>
</feature>
<dbReference type="GO" id="GO:0004674">
    <property type="term" value="F:protein serine/threonine kinase activity"/>
    <property type="evidence" value="ECO:0007669"/>
    <property type="project" value="UniProtKB-KW"/>
</dbReference>
<comment type="subunit">
    <text evidence="2">Monomer.</text>
</comment>